<proteinExistence type="inferred from homology"/>
<reference evidence="3 4" key="1">
    <citation type="submission" date="2016-09" db="EMBL/GenBank/DDBJ databases">
        <title>The draft genome of Dichanthelium oligosanthes: A C3 panicoid grass species.</title>
        <authorList>
            <person name="Studer A.J."/>
            <person name="Schnable J.C."/>
            <person name="Brutnell T.P."/>
        </authorList>
    </citation>
    <scope>NUCLEOTIDE SEQUENCE [LARGE SCALE GENOMIC DNA]</scope>
    <source>
        <strain evidence="4">cv. Kellogg 1175</strain>
        <tissue evidence="3">Leaf</tissue>
    </source>
</reference>
<accession>A0A1E5W3K4</accession>
<dbReference type="InterPro" id="IPR044294">
    <property type="entry name" value="Lipase-like"/>
</dbReference>
<sequence>MFDRMRCLVGGGVQDSPRAAAKRVSPASWRVDTAAAEADAGTGGKGPVICFRPPDVMETVHEVAIYIHRFHNLDLFQQGWYQMKISAVWEEGGNKTPASPARVVQYEASDVGADDGLGIWKIDDADNSFYTQPFRIKYARQDIYLSVMVSFNIFNSEEEGPAASAVMLKFELIYAPTLDNGSELQASIVTSSAAVHEFRIPRRALLGLHSYCPVHFDAFHSVLVDLTLHIVYLKAGATKSSLKVPDQGLGPTSYHIVKALLTSRKMLLEELKKISDAIGKTIEDLDGADLNLGKYESVNPSKSELPNSSKVFPATGKGVGQLAGILHDFLEVCFIFCLWPLRIVLMIRKVNKTKILDYLHDVWAIDRKAEWSIWTVHSKIEIPHRYLRSMTDDSSHRHSLLRVSGSRKFHDDPVQNSAARAELHRKSIAQMKINTQSVQDMHIYADPSRVPVVLIEQHVMVVPQHGSSKDLALNASEQKDTIVLPKLQGDSLAPKSSAGKKSGRVLRAVIFVHGFQGHHLDLRLVRNQWLLLDPGADCLMSEANEDKTSGDFKEMGSRLAGEVVAFLKKKVDKLSRYGGCKELKLSFVGHSIGNIIIRSALAEPALQPYLKNLYTYMSISGPHLGYWYSSNSLFNSGLWLLKKLKGAQCIHQLTFSDDQDPQNTYFYKLCKLKTLENFKNIILLSSPQDGYVPYHSARIELCPAASSDTSKKGQIFTEMLNNCLDQIRAPSSDTRIFMRCDVNFDQSNQGRSLNTMIGRAAHIEFLETDLYAKFIMWSFPDLFR</sequence>
<dbReference type="AlphaFoldDB" id="A0A1E5W3K4"/>
<protein>
    <submittedName>
        <fullName evidence="3">Protein FAM135B</fullName>
    </submittedName>
</protein>
<keyword evidence="4" id="KW-1185">Reference proteome</keyword>
<dbReference type="PANTHER" id="PTHR12482:SF5">
    <property type="entry name" value="DUF676 DOMAIN-CONTAINING PROTEIN"/>
    <property type="match status" value="1"/>
</dbReference>
<dbReference type="Pfam" id="PF12394">
    <property type="entry name" value="DUF3657"/>
    <property type="match status" value="1"/>
</dbReference>
<evidence type="ECO:0000313" key="3">
    <source>
        <dbReference type="EMBL" id="OEL31979.1"/>
    </source>
</evidence>
<comment type="similarity">
    <text evidence="1">Belongs to the FAM135 family.</text>
</comment>
<dbReference type="PANTHER" id="PTHR12482">
    <property type="entry name" value="LIPASE ROG1-RELATED-RELATED"/>
    <property type="match status" value="1"/>
</dbReference>
<dbReference type="OrthoDB" id="273452at2759"/>
<dbReference type="InterPro" id="IPR007751">
    <property type="entry name" value="DUF676_lipase-like"/>
</dbReference>
<evidence type="ECO:0000256" key="1">
    <source>
        <dbReference type="ARBA" id="ARBA00007949"/>
    </source>
</evidence>
<dbReference type="Pfam" id="PF05057">
    <property type="entry name" value="DUF676"/>
    <property type="match status" value="1"/>
</dbReference>
<dbReference type="Proteomes" id="UP000095767">
    <property type="component" value="Unassembled WGS sequence"/>
</dbReference>
<dbReference type="InterPro" id="IPR029058">
    <property type="entry name" value="AB_hydrolase_fold"/>
</dbReference>
<feature type="domain" description="DUF676" evidence="2">
    <location>
        <begin position="509"/>
        <end position="696"/>
    </location>
</feature>
<organism evidence="3 4">
    <name type="scientific">Dichanthelium oligosanthes</name>
    <dbReference type="NCBI Taxonomy" id="888268"/>
    <lineage>
        <taxon>Eukaryota</taxon>
        <taxon>Viridiplantae</taxon>
        <taxon>Streptophyta</taxon>
        <taxon>Embryophyta</taxon>
        <taxon>Tracheophyta</taxon>
        <taxon>Spermatophyta</taxon>
        <taxon>Magnoliopsida</taxon>
        <taxon>Liliopsida</taxon>
        <taxon>Poales</taxon>
        <taxon>Poaceae</taxon>
        <taxon>PACMAD clade</taxon>
        <taxon>Panicoideae</taxon>
        <taxon>Panicodae</taxon>
        <taxon>Paniceae</taxon>
        <taxon>Dichantheliinae</taxon>
        <taxon>Dichanthelium</taxon>
    </lineage>
</organism>
<evidence type="ECO:0000313" key="4">
    <source>
        <dbReference type="Proteomes" id="UP000095767"/>
    </source>
</evidence>
<dbReference type="FunFam" id="3.40.50.1820:FF:000102">
    <property type="entry name" value="Putative serine esterase family protein"/>
    <property type="match status" value="1"/>
</dbReference>
<name>A0A1E5W3K4_9POAL</name>
<dbReference type="EMBL" id="LWDX02022330">
    <property type="protein sequence ID" value="OEL31979.1"/>
    <property type="molecule type" value="Genomic_DNA"/>
</dbReference>
<gene>
    <name evidence="3" type="ORF">BAE44_0006996</name>
</gene>
<dbReference type="InterPro" id="IPR022122">
    <property type="entry name" value="DUF3657"/>
</dbReference>
<evidence type="ECO:0000259" key="2">
    <source>
        <dbReference type="Pfam" id="PF05057"/>
    </source>
</evidence>
<dbReference type="SUPFAM" id="SSF53474">
    <property type="entry name" value="alpha/beta-Hydrolases"/>
    <property type="match status" value="1"/>
</dbReference>
<comment type="caution">
    <text evidence="3">The sequence shown here is derived from an EMBL/GenBank/DDBJ whole genome shotgun (WGS) entry which is preliminary data.</text>
</comment>
<dbReference type="STRING" id="888268.A0A1E5W3K4"/>
<dbReference type="Gene3D" id="3.40.50.1820">
    <property type="entry name" value="alpha/beta hydrolase"/>
    <property type="match status" value="1"/>
</dbReference>